<organism evidence="9">
    <name type="scientific">Hydatigena taeniaeformis</name>
    <name type="common">Feline tapeworm</name>
    <name type="synonym">Taenia taeniaeformis</name>
    <dbReference type="NCBI Taxonomy" id="6205"/>
    <lineage>
        <taxon>Eukaryota</taxon>
        <taxon>Metazoa</taxon>
        <taxon>Spiralia</taxon>
        <taxon>Lophotrochozoa</taxon>
        <taxon>Platyhelminthes</taxon>
        <taxon>Cestoda</taxon>
        <taxon>Eucestoda</taxon>
        <taxon>Cyclophyllidea</taxon>
        <taxon>Taeniidae</taxon>
        <taxon>Hydatigera</taxon>
    </lineage>
</organism>
<dbReference type="PANTHER" id="PTHR14440">
    <property type="entry name" value="DNA-DIRECTED RNA POLYMERASE I SUBUNIT RPA49"/>
    <property type="match status" value="1"/>
</dbReference>
<dbReference type="GO" id="GO:0005730">
    <property type="term" value="C:nucleolus"/>
    <property type="evidence" value="ECO:0007669"/>
    <property type="project" value="UniProtKB-SubCell"/>
</dbReference>
<evidence type="ECO:0000313" key="8">
    <source>
        <dbReference type="Proteomes" id="UP000274429"/>
    </source>
</evidence>
<dbReference type="WBParaSite" id="TTAC_0000398601-mRNA-1">
    <property type="protein sequence ID" value="TTAC_0000398601-mRNA-1"/>
    <property type="gene ID" value="TTAC_0000398601"/>
</dbReference>
<reference evidence="9" key="1">
    <citation type="submission" date="2017-02" db="UniProtKB">
        <authorList>
            <consortium name="WormBaseParasite"/>
        </authorList>
    </citation>
    <scope>IDENTIFICATION</scope>
</reference>
<evidence type="ECO:0000256" key="1">
    <source>
        <dbReference type="ARBA" id="ARBA00004604"/>
    </source>
</evidence>
<keyword evidence="4" id="KW-0804">Transcription</keyword>
<dbReference type="OrthoDB" id="532500at2759"/>
<keyword evidence="5" id="KW-0539">Nucleus</keyword>
<dbReference type="STRING" id="6205.A0A0R3WT96"/>
<evidence type="ECO:0000313" key="9">
    <source>
        <dbReference type="WBParaSite" id="TTAC_0000398601-mRNA-1"/>
    </source>
</evidence>
<sequence>MVVYVHVLELSLLRYVTVIYNKKMRKMEISYNLPEFLSPKFDVEVVNDAATRSSTLDPHALTQTFGSVWSKKYLRDLDQSLAHTSAVSDATVLQKVACGQTALANDKEKLGQSEMKSGINGDKVTQHELVLPPFDQKTLSVAQIFPIQKIVPPALASCLAKEAKALSDADESVRNQWLTEGTYPRLIVDRLPFLPIDNPDSVDQSGSGTKRKRKSRNSTDRPVTRLGMATHLALLGHMIKMFQLKPRELQRRTPLPDTPHPLANHLLNEFTVFASRSGNERSKSRLMTPILRDKLICHILVLLLHCDNFATVIDALPSDFKMSSVRLKNHFAFIGCSFSKQEVETSSTDQKKEGAKQYHTVARLSAPLVLKAAHAFKR</sequence>
<evidence type="ECO:0000313" key="7">
    <source>
        <dbReference type="EMBL" id="VDM23891.1"/>
    </source>
</evidence>
<dbReference type="AlphaFoldDB" id="A0A0R3WT96"/>
<dbReference type="Pfam" id="PF06870">
    <property type="entry name" value="RNA_pol_I_A49"/>
    <property type="match status" value="1"/>
</dbReference>
<dbReference type="GO" id="GO:0000428">
    <property type="term" value="C:DNA-directed RNA polymerase complex"/>
    <property type="evidence" value="ECO:0007669"/>
    <property type="project" value="UniProtKB-KW"/>
</dbReference>
<evidence type="ECO:0000256" key="6">
    <source>
        <dbReference type="SAM" id="MobiDB-lite"/>
    </source>
</evidence>
<evidence type="ECO:0000256" key="4">
    <source>
        <dbReference type="ARBA" id="ARBA00023163"/>
    </source>
</evidence>
<dbReference type="InterPro" id="IPR009668">
    <property type="entry name" value="RNA_pol-assoc_fac_A49-like"/>
</dbReference>
<dbReference type="Proteomes" id="UP000274429">
    <property type="component" value="Unassembled WGS sequence"/>
</dbReference>
<evidence type="ECO:0000256" key="2">
    <source>
        <dbReference type="ARBA" id="ARBA00009430"/>
    </source>
</evidence>
<feature type="region of interest" description="Disordered" evidence="6">
    <location>
        <begin position="198"/>
        <end position="223"/>
    </location>
</feature>
<evidence type="ECO:0000256" key="5">
    <source>
        <dbReference type="ARBA" id="ARBA00023242"/>
    </source>
</evidence>
<reference evidence="7 8" key="2">
    <citation type="submission" date="2018-11" db="EMBL/GenBank/DDBJ databases">
        <authorList>
            <consortium name="Pathogen Informatics"/>
        </authorList>
    </citation>
    <scope>NUCLEOTIDE SEQUENCE [LARGE SCALE GENOMIC DNA]</scope>
</reference>
<name>A0A0R3WT96_HYDTA</name>
<comment type="similarity">
    <text evidence="2">Belongs to the eukaryotic RPA49/POLR1E RNA polymerase subunit family.</text>
</comment>
<comment type="subcellular location">
    <subcellularLocation>
        <location evidence="1">Nucleus</location>
        <location evidence="1">Nucleolus</location>
    </subcellularLocation>
</comment>
<accession>A0A0R3WT96</accession>
<keyword evidence="8" id="KW-1185">Reference proteome</keyword>
<dbReference type="EMBL" id="UYWX01003390">
    <property type="protein sequence ID" value="VDM23891.1"/>
    <property type="molecule type" value="Genomic_DNA"/>
</dbReference>
<proteinExistence type="inferred from homology"/>
<protein>
    <submittedName>
        <fullName evidence="9">DNA-directed RNA polymerase I subunit rpa49</fullName>
    </submittedName>
</protein>
<keyword evidence="3" id="KW-0240">DNA-directed RNA polymerase</keyword>
<dbReference type="GO" id="GO:0003677">
    <property type="term" value="F:DNA binding"/>
    <property type="evidence" value="ECO:0007669"/>
    <property type="project" value="InterPro"/>
</dbReference>
<evidence type="ECO:0000256" key="3">
    <source>
        <dbReference type="ARBA" id="ARBA00022478"/>
    </source>
</evidence>
<dbReference type="GO" id="GO:0006351">
    <property type="term" value="P:DNA-templated transcription"/>
    <property type="evidence" value="ECO:0007669"/>
    <property type="project" value="InterPro"/>
</dbReference>
<gene>
    <name evidence="7" type="ORF">TTAC_LOCUS3971</name>
</gene>